<protein>
    <submittedName>
        <fullName evidence="2">K+ channel tetramerization domain protein</fullName>
    </submittedName>
</protein>
<dbReference type="PANTHER" id="PTHR11145:SF8">
    <property type="entry name" value="RE57120P"/>
    <property type="match status" value="1"/>
</dbReference>
<dbReference type="InterPro" id="IPR011333">
    <property type="entry name" value="SKP1/BTB/POZ_sf"/>
</dbReference>
<keyword evidence="2" id="KW-0406">Ion transport</keyword>
<dbReference type="SUPFAM" id="SSF54695">
    <property type="entry name" value="POZ domain"/>
    <property type="match status" value="1"/>
</dbReference>
<keyword evidence="2" id="KW-0813">Transport</keyword>
<dbReference type="CDD" id="cd18316">
    <property type="entry name" value="BTB_POZ_KCTD-like"/>
    <property type="match status" value="1"/>
</dbReference>
<proteinExistence type="predicted"/>
<evidence type="ECO:0000313" key="2">
    <source>
        <dbReference type="EMBL" id="KIH58345.1"/>
    </source>
</evidence>
<dbReference type="InterPro" id="IPR000210">
    <property type="entry name" value="BTB/POZ_dom"/>
</dbReference>
<organism evidence="2 3">
    <name type="scientific">Ancylostoma duodenale</name>
    <dbReference type="NCBI Taxonomy" id="51022"/>
    <lineage>
        <taxon>Eukaryota</taxon>
        <taxon>Metazoa</taxon>
        <taxon>Ecdysozoa</taxon>
        <taxon>Nematoda</taxon>
        <taxon>Chromadorea</taxon>
        <taxon>Rhabditida</taxon>
        <taxon>Rhabditina</taxon>
        <taxon>Rhabditomorpha</taxon>
        <taxon>Strongyloidea</taxon>
        <taxon>Ancylostomatidae</taxon>
        <taxon>Ancylostomatinae</taxon>
        <taxon>Ancylostoma</taxon>
    </lineage>
</organism>
<dbReference type="AlphaFoldDB" id="A0A0C2GBH7"/>
<feature type="domain" description="BTB" evidence="1">
    <location>
        <begin position="3"/>
        <end position="73"/>
    </location>
</feature>
<dbReference type="GO" id="GO:0051260">
    <property type="term" value="P:protein homooligomerization"/>
    <property type="evidence" value="ECO:0007669"/>
    <property type="project" value="InterPro"/>
</dbReference>
<dbReference type="OrthoDB" id="1244179at2759"/>
<dbReference type="EMBL" id="KN733229">
    <property type="protein sequence ID" value="KIH58345.1"/>
    <property type="molecule type" value="Genomic_DNA"/>
</dbReference>
<dbReference type="Proteomes" id="UP000054047">
    <property type="component" value="Unassembled WGS sequence"/>
</dbReference>
<accession>A0A0C2GBH7</accession>
<dbReference type="GO" id="GO:0034220">
    <property type="term" value="P:monoatomic ion transmembrane transport"/>
    <property type="evidence" value="ECO:0007669"/>
    <property type="project" value="UniProtKB-KW"/>
</dbReference>
<keyword evidence="2" id="KW-0407">Ion channel</keyword>
<dbReference type="PANTHER" id="PTHR11145">
    <property type="entry name" value="BTB/POZ DOMAIN-CONTAINING ADAPTER FOR CUL3-MEDIATED RHOA DEGRADATION PROTEIN FAMILY MEMBER"/>
    <property type="match status" value="1"/>
</dbReference>
<dbReference type="InterPro" id="IPR003131">
    <property type="entry name" value="T1-type_BTB"/>
</dbReference>
<dbReference type="InterPro" id="IPR045068">
    <property type="entry name" value="BACURD1-3"/>
</dbReference>
<dbReference type="Pfam" id="PF02214">
    <property type="entry name" value="BTB_2"/>
    <property type="match status" value="1"/>
</dbReference>
<name>A0A0C2GBH7_9BILA</name>
<evidence type="ECO:0000313" key="3">
    <source>
        <dbReference type="Proteomes" id="UP000054047"/>
    </source>
</evidence>
<evidence type="ECO:0000259" key="1">
    <source>
        <dbReference type="PROSITE" id="PS50097"/>
    </source>
</evidence>
<dbReference type="SMART" id="SM00225">
    <property type="entry name" value="BTB"/>
    <property type="match status" value="1"/>
</dbReference>
<feature type="non-terminal residue" evidence="2">
    <location>
        <position position="115"/>
    </location>
</feature>
<dbReference type="PROSITE" id="PS50097">
    <property type="entry name" value="BTB"/>
    <property type="match status" value="1"/>
</dbReference>
<reference evidence="2 3" key="1">
    <citation type="submission" date="2013-12" db="EMBL/GenBank/DDBJ databases">
        <title>Draft genome of the parsitic nematode Ancylostoma duodenale.</title>
        <authorList>
            <person name="Mitreva M."/>
        </authorList>
    </citation>
    <scope>NUCLEOTIDE SEQUENCE [LARGE SCALE GENOMIC DNA]</scope>
    <source>
        <strain evidence="2 3">Zhejiang</strain>
    </source>
</reference>
<keyword evidence="3" id="KW-1185">Reference proteome</keyword>
<sequence>MANVISLNVGGKIFSTTAGTLQEATKLAHYFKGISSNPFDDEEKNETIFIDRDPTYFPLLLKYLREGKVRLSMTARELEGLREDAEFYGVLPLADLLKLEEGRREPFFVEDKVVW</sequence>
<dbReference type="Gene3D" id="3.30.710.10">
    <property type="entry name" value="Potassium Channel Kv1.1, Chain A"/>
    <property type="match status" value="1"/>
</dbReference>
<gene>
    <name evidence="2" type="ORF">ANCDUO_11449</name>
</gene>